<dbReference type="InterPro" id="IPR036291">
    <property type="entry name" value="NAD(P)-bd_dom_sf"/>
</dbReference>
<reference evidence="5" key="1">
    <citation type="journal article" date="2019" name="Int. J. Syst. Evol. Microbiol.">
        <title>The Global Catalogue of Microorganisms (GCM) 10K type strain sequencing project: providing services to taxonomists for standard genome sequencing and annotation.</title>
        <authorList>
            <consortium name="The Broad Institute Genomics Platform"/>
            <consortium name="The Broad Institute Genome Sequencing Center for Infectious Disease"/>
            <person name="Wu L."/>
            <person name="Ma J."/>
        </authorList>
    </citation>
    <scope>NUCLEOTIDE SEQUENCE [LARGE SCALE GENOMIC DNA]</scope>
    <source>
        <strain evidence="5">JCM 3296</strain>
    </source>
</reference>
<accession>A0ABQ2UGI5</accession>
<dbReference type="InterPro" id="IPR002225">
    <property type="entry name" value="3Beta_OHSteriod_DH/Estase"/>
</dbReference>
<dbReference type="Pfam" id="PF01073">
    <property type="entry name" value="3Beta_HSD"/>
    <property type="match status" value="1"/>
</dbReference>
<dbReference type="PANTHER" id="PTHR43245:SF51">
    <property type="entry name" value="SHORT CHAIN DEHYDROGENASE_REDUCTASE FAMILY 42E, MEMBER 2"/>
    <property type="match status" value="1"/>
</dbReference>
<keyword evidence="2" id="KW-0560">Oxidoreductase</keyword>
<evidence type="ECO:0000313" key="5">
    <source>
        <dbReference type="Proteomes" id="UP000649573"/>
    </source>
</evidence>
<comment type="caution">
    <text evidence="4">The sequence shown here is derived from an EMBL/GenBank/DDBJ whole genome shotgun (WGS) entry which is preliminary data.</text>
</comment>
<keyword evidence="5" id="KW-1185">Reference proteome</keyword>
<dbReference type="EMBL" id="BMRE01000008">
    <property type="protein sequence ID" value="GGU32327.1"/>
    <property type="molecule type" value="Genomic_DNA"/>
</dbReference>
<protein>
    <submittedName>
        <fullName evidence="4">3-beta hydroxysteroid dehydrogenase</fullName>
    </submittedName>
</protein>
<evidence type="ECO:0000259" key="3">
    <source>
        <dbReference type="Pfam" id="PF01073"/>
    </source>
</evidence>
<proteinExistence type="inferred from homology"/>
<dbReference type="InterPro" id="IPR050177">
    <property type="entry name" value="Lipid_A_modif_metabolic_enz"/>
</dbReference>
<dbReference type="Gene3D" id="3.40.50.720">
    <property type="entry name" value="NAD(P)-binding Rossmann-like Domain"/>
    <property type="match status" value="1"/>
</dbReference>
<name>A0ABQ2UGI5_9PSEU</name>
<sequence>MVMGDWGGKTSTGAGKKTGVVLVTGGTGFVGSAVVRALLSEQDGPKRTEIRVLSRRRLPRWMLDAGVVEVSGDLTAPSGLRGVCDGVSTVLHLASQIGGDSELCDAVNHEGTRALLREAKAAGVVRIAYLSTTSVYGHGVHRGASESLLAPAPVSATSASRLKAEREVRKAGGVVLRPHLVYGTGDVWFIPTLLRLLDRVPAWIERGIALVSLVSVDDLGAATAALAHRPWRARPGAVFHVSDPTPVSMQVLAGTACELLGLPLPQEDLSAKEHRELTRRHLPELTDHQFELLAFDHYYESSRIWRHAGVKPGPGLAEQFTGATDWYRQLLPT</sequence>
<evidence type="ECO:0000256" key="1">
    <source>
        <dbReference type="ARBA" id="ARBA00009219"/>
    </source>
</evidence>
<evidence type="ECO:0000313" key="4">
    <source>
        <dbReference type="EMBL" id="GGU32327.1"/>
    </source>
</evidence>
<organism evidence="4 5">
    <name type="scientific">Lentzea flava</name>
    <dbReference type="NCBI Taxonomy" id="103732"/>
    <lineage>
        <taxon>Bacteria</taxon>
        <taxon>Bacillati</taxon>
        <taxon>Actinomycetota</taxon>
        <taxon>Actinomycetes</taxon>
        <taxon>Pseudonocardiales</taxon>
        <taxon>Pseudonocardiaceae</taxon>
        <taxon>Lentzea</taxon>
    </lineage>
</organism>
<dbReference type="SUPFAM" id="SSF51735">
    <property type="entry name" value="NAD(P)-binding Rossmann-fold domains"/>
    <property type="match status" value="1"/>
</dbReference>
<dbReference type="Proteomes" id="UP000649573">
    <property type="component" value="Unassembled WGS sequence"/>
</dbReference>
<feature type="domain" description="3-beta hydroxysteroid dehydrogenase/isomerase" evidence="3">
    <location>
        <begin position="22"/>
        <end position="265"/>
    </location>
</feature>
<comment type="similarity">
    <text evidence="1">Belongs to the 3-beta-HSD family.</text>
</comment>
<evidence type="ECO:0000256" key="2">
    <source>
        <dbReference type="ARBA" id="ARBA00023002"/>
    </source>
</evidence>
<dbReference type="PANTHER" id="PTHR43245">
    <property type="entry name" value="BIFUNCTIONAL POLYMYXIN RESISTANCE PROTEIN ARNA"/>
    <property type="match status" value="1"/>
</dbReference>
<gene>
    <name evidence="4" type="ORF">GCM10010178_25630</name>
</gene>